<evidence type="ECO:0000313" key="5">
    <source>
        <dbReference type="EMBL" id="MBU3875834.1"/>
    </source>
</evidence>
<evidence type="ECO:0000256" key="3">
    <source>
        <dbReference type="ARBA" id="ARBA00023163"/>
    </source>
</evidence>
<sequence length="252" mass="29420">MKTYKTAEVASIIGIHPNTVRLYEKLELIPRPERLSNGYRIFTDFHIEQFRLARLAFQIEVLQNGLRKKIVHMVKVSATGDFDKALMLTVEYLEQVREERANAEEAIRIVQQILEGKANEDRTRFWKRKEVSDYLSISMDTLRNWEMNGLLTVKRKQNGYRIYTNKDIRQLKIIRSLRCANYSLEAILYMLSQLSQNPNTDIKKALDTPKKDADIISVYDKLITSLTAAEKNAQKMICKLQEMKITFNEPSI</sequence>
<dbReference type="PANTHER" id="PTHR30204:SF94">
    <property type="entry name" value="HEAVY METAL-DEPENDENT TRANSCRIPTIONAL REGULATOR HI_0293-RELATED"/>
    <property type="match status" value="1"/>
</dbReference>
<keyword evidence="6" id="KW-1185">Reference proteome</keyword>
<keyword evidence="1" id="KW-0805">Transcription regulation</keyword>
<organism evidence="5 6">
    <name type="scientific">Faecalicatena faecalis</name>
    <dbReference type="NCBI Taxonomy" id="2726362"/>
    <lineage>
        <taxon>Bacteria</taxon>
        <taxon>Bacillati</taxon>
        <taxon>Bacillota</taxon>
        <taxon>Clostridia</taxon>
        <taxon>Lachnospirales</taxon>
        <taxon>Lachnospiraceae</taxon>
        <taxon>Faecalicatena</taxon>
    </lineage>
</organism>
<dbReference type="RefSeq" id="WP_168866575.1">
    <property type="nucleotide sequence ID" value="NZ_JABACJ020000006.1"/>
</dbReference>
<proteinExistence type="predicted"/>
<evidence type="ECO:0000313" key="6">
    <source>
        <dbReference type="Proteomes" id="UP000723714"/>
    </source>
</evidence>
<feature type="domain" description="HTH merR-type" evidence="4">
    <location>
        <begin position="129"/>
        <end position="193"/>
    </location>
</feature>
<dbReference type="PANTHER" id="PTHR30204">
    <property type="entry name" value="REDOX-CYCLING DRUG-SENSING TRANSCRIPTIONAL ACTIVATOR SOXR"/>
    <property type="match status" value="1"/>
</dbReference>
<dbReference type="InterPro" id="IPR047057">
    <property type="entry name" value="MerR_fam"/>
</dbReference>
<dbReference type="Pfam" id="PF00376">
    <property type="entry name" value="MerR"/>
    <property type="match status" value="1"/>
</dbReference>
<dbReference type="InterPro" id="IPR009061">
    <property type="entry name" value="DNA-bd_dom_put_sf"/>
</dbReference>
<dbReference type="Gene3D" id="1.10.1660.10">
    <property type="match status" value="2"/>
</dbReference>
<dbReference type="SMART" id="SM00422">
    <property type="entry name" value="HTH_MERR"/>
    <property type="match status" value="2"/>
</dbReference>
<name>A0ABS6D2W4_9FIRM</name>
<reference evidence="5 6" key="1">
    <citation type="submission" date="2021-06" db="EMBL/GenBank/DDBJ databases">
        <title>Faecalicatena sp. nov. isolated from porcine feces.</title>
        <authorList>
            <person name="Oh B.S."/>
            <person name="Lee J.H."/>
        </authorList>
    </citation>
    <scope>NUCLEOTIDE SEQUENCE [LARGE SCALE GENOMIC DNA]</scope>
    <source>
        <strain evidence="5 6">AGMB00832</strain>
    </source>
</reference>
<evidence type="ECO:0000256" key="2">
    <source>
        <dbReference type="ARBA" id="ARBA00023125"/>
    </source>
</evidence>
<dbReference type="SUPFAM" id="SSF46955">
    <property type="entry name" value="Putative DNA-binding domain"/>
    <property type="match status" value="2"/>
</dbReference>
<accession>A0ABS6D2W4</accession>
<gene>
    <name evidence="5" type="ORF">HGO97_008415</name>
</gene>
<dbReference type="CDD" id="cd00592">
    <property type="entry name" value="HTH_MerR-like"/>
    <property type="match status" value="1"/>
</dbReference>
<keyword evidence="3" id="KW-0804">Transcription</keyword>
<protein>
    <submittedName>
        <fullName evidence="5">MerR family transcriptional regulator</fullName>
    </submittedName>
</protein>
<comment type="caution">
    <text evidence="5">The sequence shown here is derived from an EMBL/GenBank/DDBJ whole genome shotgun (WGS) entry which is preliminary data.</text>
</comment>
<dbReference type="InterPro" id="IPR000551">
    <property type="entry name" value="MerR-type_HTH_dom"/>
</dbReference>
<keyword evidence="2" id="KW-0238">DNA-binding</keyword>
<feature type="domain" description="HTH merR-type" evidence="4">
    <location>
        <begin position="3"/>
        <end position="60"/>
    </location>
</feature>
<evidence type="ECO:0000256" key="1">
    <source>
        <dbReference type="ARBA" id="ARBA00023015"/>
    </source>
</evidence>
<evidence type="ECO:0000259" key="4">
    <source>
        <dbReference type="PROSITE" id="PS50937"/>
    </source>
</evidence>
<dbReference type="Pfam" id="PF13411">
    <property type="entry name" value="MerR_1"/>
    <property type="match status" value="1"/>
</dbReference>
<dbReference type="Proteomes" id="UP000723714">
    <property type="component" value="Unassembled WGS sequence"/>
</dbReference>
<dbReference type="PROSITE" id="PS50937">
    <property type="entry name" value="HTH_MERR_2"/>
    <property type="match status" value="2"/>
</dbReference>
<dbReference type="EMBL" id="JABACJ020000006">
    <property type="protein sequence ID" value="MBU3875834.1"/>
    <property type="molecule type" value="Genomic_DNA"/>
</dbReference>